<organism evidence="2 3">
    <name type="scientific">Rotaria socialis</name>
    <dbReference type="NCBI Taxonomy" id="392032"/>
    <lineage>
        <taxon>Eukaryota</taxon>
        <taxon>Metazoa</taxon>
        <taxon>Spiralia</taxon>
        <taxon>Gnathifera</taxon>
        <taxon>Rotifera</taxon>
        <taxon>Eurotatoria</taxon>
        <taxon>Bdelloidea</taxon>
        <taxon>Philodinida</taxon>
        <taxon>Philodinidae</taxon>
        <taxon>Rotaria</taxon>
    </lineage>
</organism>
<name>A0A821I6G7_9BILA</name>
<reference evidence="2" key="1">
    <citation type="submission" date="2021-02" db="EMBL/GenBank/DDBJ databases">
        <authorList>
            <person name="Nowell W R."/>
        </authorList>
    </citation>
    <scope>NUCLEOTIDE SEQUENCE</scope>
</reference>
<accession>A0A821I6G7</accession>
<dbReference type="EMBL" id="CAJOBR010001076">
    <property type="protein sequence ID" value="CAF4575499.1"/>
    <property type="molecule type" value="Genomic_DNA"/>
</dbReference>
<dbReference type="Proteomes" id="UP000663848">
    <property type="component" value="Unassembled WGS sequence"/>
</dbReference>
<evidence type="ECO:0000313" key="2">
    <source>
        <dbReference type="EMBL" id="CAF4697889.1"/>
    </source>
</evidence>
<protein>
    <submittedName>
        <fullName evidence="2">Uncharacterized protein</fullName>
    </submittedName>
</protein>
<dbReference type="Proteomes" id="UP000663862">
    <property type="component" value="Unassembled WGS sequence"/>
</dbReference>
<comment type="caution">
    <text evidence="2">The sequence shown here is derived from an EMBL/GenBank/DDBJ whole genome shotgun (WGS) entry which is preliminary data.</text>
</comment>
<sequence length="102" mass="12306">MMSLQCSIETCKRTSDAFSNLFNRLAEETKIVSNRYLAIDRNKLVNDSRQKLDKWRENSLKTINRTYEEKCKELDQIWTEKVSKPQKQIGRMQLRFNEFIRK</sequence>
<evidence type="ECO:0000313" key="3">
    <source>
        <dbReference type="Proteomes" id="UP000663862"/>
    </source>
</evidence>
<dbReference type="EMBL" id="CAJOBQ010009303">
    <property type="protein sequence ID" value="CAF4697889.1"/>
    <property type="molecule type" value="Genomic_DNA"/>
</dbReference>
<evidence type="ECO:0000313" key="1">
    <source>
        <dbReference type="EMBL" id="CAF4575499.1"/>
    </source>
</evidence>
<gene>
    <name evidence="1" type="ORF">QYT958_LOCUS9922</name>
    <name evidence="2" type="ORF">TSG867_LOCUS33186</name>
</gene>
<dbReference type="AlphaFoldDB" id="A0A821I6G7"/>
<proteinExistence type="predicted"/>